<protein>
    <submittedName>
        <fullName evidence="3">Rrf2 family transcriptional regulator</fullName>
    </submittedName>
</protein>
<dbReference type="InterPro" id="IPR030489">
    <property type="entry name" value="TR_Rrf2-type_CS"/>
</dbReference>
<dbReference type="Proteomes" id="UP000273778">
    <property type="component" value="Chromosome"/>
</dbReference>
<dbReference type="InterPro" id="IPR036388">
    <property type="entry name" value="WH-like_DNA-bd_sf"/>
</dbReference>
<dbReference type="NCBIfam" id="TIGR00738">
    <property type="entry name" value="rrf2_super"/>
    <property type="match status" value="1"/>
</dbReference>
<dbReference type="Proteomes" id="UP000278855">
    <property type="component" value="Unassembled WGS sequence"/>
</dbReference>
<dbReference type="InterPro" id="IPR036390">
    <property type="entry name" value="WH_DNA-bd_sf"/>
</dbReference>
<name>A0A3N4ECB7_9GAMM</name>
<evidence type="ECO:0000313" key="3">
    <source>
        <dbReference type="EMBL" id="RPA31860.1"/>
    </source>
</evidence>
<dbReference type="EMBL" id="RKKB01000004">
    <property type="protein sequence ID" value="RPA31860.1"/>
    <property type="molecule type" value="Genomic_DNA"/>
</dbReference>
<reference evidence="3" key="3">
    <citation type="submission" date="2018-11" db="EMBL/GenBank/DDBJ databases">
        <authorList>
            <person name="Hwang Y.J."/>
            <person name="Hwang C.Y."/>
        </authorList>
    </citation>
    <scope>NUCLEOTIDE SEQUENCE</scope>
    <source>
        <strain evidence="3">R106</strain>
    </source>
</reference>
<dbReference type="InterPro" id="IPR000944">
    <property type="entry name" value="Tscrpt_reg_Rrf2"/>
</dbReference>
<dbReference type="Pfam" id="PF02082">
    <property type="entry name" value="Rrf2"/>
    <property type="match status" value="1"/>
</dbReference>
<dbReference type="AlphaFoldDB" id="A0A3N4ECB7"/>
<keyword evidence="4" id="KW-1185">Reference proteome</keyword>
<evidence type="ECO:0000313" key="5">
    <source>
        <dbReference type="Proteomes" id="UP000278855"/>
    </source>
</evidence>
<dbReference type="PANTHER" id="PTHR33221">
    <property type="entry name" value="WINGED HELIX-TURN-HELIX TRANSCRIPTIONAL REGULATOR, RRF2 FAMILY"/>
    <property type="match status" value="1"/>
</dbReference>
<dbReference type="GO" id="GO:0003700">
    <property type="term" value="F:DNA-binding transcription factor activity"/>
    <property type="evidence" value="ECO:0007669"/>
    <property type="project" value="TreeGrafter"/>
</dbReference>
<dbReference type="OrthoDB" id="9795923at2"/>
<dbReference type="PROSITE" id="PS01332">
    <property type="entry name" value="HTH_RRF2_1"/>
    <property type="match status" value="1"/>
</dbReference>
<evidence type="ECO:0000313" key="4">
    <source>
        <dbReference type="Proteomes" id="UP000273778"/>
    </source>
</evidence>
<keyword evidence="1" id="KW-0238">DNA-binding</keyword>
<accession>A0A3N4ECB7</accession>
<gene>
    <name evidence="3" type="ORF">EGC77_13155</name>
    <name evidence="2" type="ORF">EGC80_15665</name>
</gene>
<organism evidence="3 5">
    <name type="scientific">Shewanella psychromarinicola</name>
    <dbReference type="NCBI Taxonomy" id="2487742"/>
    <lineage>
        <taxon>Bacteria</taxon>
        <taxon>Pseudomonadati</taxon>
        <taxon>Pseudomonadota</taxon>
        <taxon>Gammaproteobacteria</taxon>
        <taxon>Alteromonadales</taxon>
        <taxon>Shewanellaceae</taxon>
        <taxon>Shewanella</taxon>
    </lineage>
</organism>
<dbReference type="GO" id="GO:0005829">
    <property type="term" value="C:cytosol"/>
    <property type="evidence" value="ECO:0007669"/>
    <property type="project" value="TreeGrafter"/>
</dbReference>
<dbReference type="KEGG" id="spsr:EGC80_15665"/>
<dbReference type="PROSITE" id="PS51197">
    <property type="entry name" value="HTH_RRF2_2"/>
    <property type="match status" value="1"/>
</dbReference>
<evidence type="ECO:0000313" key="2">
    <source>
        <dbReference type="EMBL" id="AZG36170.1"/>
    </source>
</evidence>
<reference evidence="5" key="2">
    <citation type="submission" date="2018-11" db="EMBL/GenBank/DDBJ databases">
        <title>Shewanella sp. R106.</title>
        <authorList>
            <person name="Hwang Y.J."/>
            <person name="Hwang C.Y."/>
        </authorList>
    </citation>
    <scope>NUCLEOTIDE SEQUENCE [LARGE SCALE GENOMIC DNA]</scope>
    <source>
        <strain evidence="5">R106</strain>
    </source>
</reference>
<dbReference type="GO" id="GO:0003677">
    <property type="term" value="F:DNA binding"/>
    <property type="evidence" value="ECO:0007669"/>
    <property type="project" value="UniProtKB-KW"/>
</dbReference>
<proteinExistence type="predicted"/>
<dbReference type="EMBL" id="CP034073">
    <property type="protein sequence ID" value="AZG36170.1"/>
    <property type="molecule type" value="Genomic_DNA"/>
</dbReference>
<sequence>MRMTSFTDYSLRTLMYLASLPEGQLSSVKEVSQLYGISQNNMTKVVHKLAQHGYIQTLRGKGGGIRLAMSPDTIRIGTIVTLFEKTMDGVDCLSSGCVLQPACKLKLAIIKAMDNFICTLNEFTLADMVVNKQEISYLLQLETAETE</sequence>
<reference evidence="2 4" key="1">
    <citation type="submission" date="2018-11" db="EMBL/GenBank/DDBJ databases">
        <title>Shewanella sp. M2.</title>
        <authorList>
            <person name="Hwang Y.J."/>
            <person name="Hwang C.Y."/>
        </authorList>
    </citation>
    <scope>NUCLEOTIDE SEQUENCE [LARGE SCALE GENOMIC DNA]</scope>
    <source>
        <strain evidence="2 4">M2</strain>
    </source>
</reference>
<evidence type="ECO:0000256" key="1">
    <source>
        <dbReference type="ARBA" id="ARBA00023125"/>
    </source>
</evidence>
<dbReference type="PANTHER" id="PTHR33221:SF4">
    <property type="entry name" value="HTH-TYPE TRANSCRIPTIONAL REPRESSOR NSRR"/>
    <property type="match status" value="1"/>
</dbReference>
<dbReference type="RefSeq" id="WP_101031304.1">
    <property type="nucleotide sequence ID" value="NZ_JAKIKZ010000029.1"/>
</dbReference>
<dbReference type="SUPFAM" id="SSF46785">
    <property type="entry name" value="Winged helix' DNA-binding domain"/>
    <property type="match status" value="1"/>
</dbReference>
<dbReference type="Gene3D" id="1.10.10.10">
    <property type="entry name" value="Winged helix-like DNA-binding domain superfamily/Winged helix DNA-binding domain"/>
    <property type="match status" value="1"/>
</dbReference>